<dbReference type="Pfam" id="PF00642">
    <property type="entry name" value="zf-CCCH"/>
    <property type="match status" value="1"/>
</dbReference>
<feature type="compositionally biased region" description="Polar residues" evidence="2">
    <location>
        <begin position="814"/>
        <end position="852"/>
    </location>
</feature>
<keyword evidence="1" id="KW-0863">Zinc-finger</keyword>
<feature type="region of interest" description="Disordered" evidence="2">
    <location>
        <begin position="53"/>
        <end position="84"/>
    </location>
</feature>
<feature type="zinc finger region" description="C3H1-type" evidence="1">
    <location>
        <begin position="9"/>
        <end position="36"/>
    </location>
</feature>
<feature type="compositionally biased region" description="Low complexity" evidence="2">
    <location>
        <begin position="992"/>
        <end position="1008"/>
    </location>
</feature>
<feature type="compositionally biased region" description="Polar residues" evidence="2">
    <location>
        <begin position="1060"/>
        <end position="1069"/>
    </location>
</feature>
<dbReference type="SMART" id="SM00356">
    <property type="entry name" value="ZnF_C3H1"/>
    <property type="match status" value="1"/>
</dbReference>
<keyword evidence="1" id="KW-0862">Zinc</keyword>
<feature type="compositionally biased region" description="Low complexity" evidence="2">
    <location>
        <begin position="1020"/>
        <end position="1032"/>
    </location>
</feature>
<feature type="region of interest" description="Disordered" evidence="2">
    <location>
        <begin position="400"/>
        <end position="459"/>
    </location>
</feature>
<dbReference type="PROSITE" id="PS50103">
    <property type="entry name" value="ZF_C3H1"/>
    <property type="match status" value="1"/>
</dbReference>
<name>A0A0D7AW00_9AGAR</name>
<dbReference type="AlphaFoldDB" id="A0A0D7AW00"/>
<feature type="compositionally biased region" description="Basic and acidic residues" evidence="2">
    <location>
        <begin position="582"/>
        <end position="593"/>
    </location>
</feature>
<keyword evidence="5" id="KW-1185">Reference proteome</keyword>
<accession>A0A0D7AW00</accession>
<feature type="compositionally biased region" description="Polar residues" evidence="2">
    <location>
        <begin position="945"/>
        <end position="958"/>
    </location>
</feature>
<dbReference type="InterPro" id="IPR000571">
    <property type="entry name" value="Znf_CCCH"/>
</dbReference>
<evidence type="ECO:0000256" key="1">
    <source>
        <dbReference type="PROSITE-ProRule" id="PRU00723"/>
    </source>
</evidence>
<feature type="compositionally biased region" description="Polar residues" evidence="2">
    <location>
        <begin position="1076"/>
        <end position="1093"/>
    </location>
</feature>
<dbReference type="OrthoDB" id="47330at2759"/>
<feature type="compositionally biased region" description="Low complexity" evidence="2">
    <location>
        <begin position="1039"/>
        <end position="1049"/>
    </location>
</feature>
<feature type="compositionally biased region" description="Polar residues" evidence="2">
    <location>
        <begin position="520"/>
        <end position="539"/>
    </location>
</feature>
<organism evidence="4 5">
    <name type="scientific">Cylindrobasidium torrendii FP15055 ss-10</name>
    <dbReference type="NCBI Taxonomy" id="1314674"/>
    <lineage>
        <taxon>Eukaryota</taxon>
        <taxon>Fungi</taxon>
        <taxon>Dikarya</taxon>
        <taxon>Basidiomycota</taxon>
        <taxon>Agaricomycotina</taxon>
        <taxon>Agaricomycetes</taxon>
        <taxon>Agaricomycetidae</taxon>
        <taxon>Agaricales</taxon>
        <taxon>Marasmiineae</taxon>
        <taxon>Physalacriaceae</taxon>
        <taxon>Cylindrobasidium</taxon>
    </lineage>
</organism>
<dbReference type="Proteomes" id="UP000054007">
    <property type="component" value="Unassembled WGS sequence"/>
</dbReference>
<feature type="compositionally biased region" description="Polar residues" evidence="2">
    <location>
        <begin position="863"/>
        <end position="886"/>
    </location>
</feature>
<dbReference type="STRING" id="1314674.A0A0D7AW00"/>
<feature type="domain" description="C3H1-type" evidence="3">
    <location>
        <begin position="9"/>
        <end position="36"/>
    </location>
</feature>
<reference evidence="4 5" key="1">
    <citation type="journal article" date="2015" name="Fungal Genet. Biol.">
        <title>Evolution of novel wood decay mechanisms in Agaricales revealed by the genome sequences of Fistulina hepatica and Cylindrobasidium torrendii.</title>
        <authorList>
            <person name="Floudas D."/>
            <person name="Held B.W."/>
            <person name="Riley R."/>
            <person name="Nagy L.G."/>
            <person name="Koehler G."/>
            <person name="Ransdell A.S."/>
            <person name="Younus H."/>
            <person name="Chow J."/>
            <person name="Chiniquy J."/>
            <person name="Lipzen A."/>
            <person name="Tritt A."/>
            <person name="Sun H."/>
            <person name="Haridas S."/>
            <person name="LaButti K."/>
            <person name="Ohm R.A."/>
            <person name="Kues U."/>
            <person name="Blanchette R.A."/>
            <person name="Grigoriev I.V."/>
            <person name="Minto R.E."/>
            <person name="Hibbett D.S."/>
        </authorList>
    </citation>
    <scope>NUCLEOTIDE SEQUENCE [LARGE SCALE GENOMIC DNA]</scope>
    <source>
        <strain evidence="4 5">FP15055 ss-10</strain>
    </source>
</reference>
<dbReference type="EMBL" id="KN880770">
    <property type="protein sequence ID" value="KIY62568.1"/>
    <property type="molecule type" value="Genomic_DNA"/>
</dbReference>
<feature type="compositionally biased region" description="Basic and acidic residues" evidence="2">
    <location>
        <begin position="411"/>
        <end position="422"/>
    </location>
</feature>
<feature type="region of interest" description="Disordered" evidence="2">
    <location>
        <begin position="473"/>
        <end position="597"/>
    </location>
</feature>
<feature type="region of interest" description="Disordered" evidence="2">
    <location>
        <begin position="345"/>
        <end position="375"/>
    </location>
</feature>
<evidence type="ECO:0000256" key="2">
    <source>
        <dbReference type="SAM" id="MobiDB-lite"/>
    </source>
</evidence>
<feature type="compositionally biased region" description="Polar residues" evidence="2">
    <location>
        <begin position="717"/>
        <end position="727"/>
    </location>
</feature>
<proteinExistence type="predicted"/>
<dbReference type="GO" id="GO:0008270">
    <property type="term" value="F:zinc ion binding"/>
    <property type="evidence" value="ECO:0007669"/>
    <property type="project" value="UniProtKB-KW"/>
</dbReference>
<feature type="region of interest" description="Disordered" evidence="2">
    <location>
        <begin position="811"/>
        <end position="1104"/>
    </location>
</feature>
<feature type="compositionally biased region" description="Polar residues" evidence="2">
    <location>
        <begin position="924"/>
        <end position="938"/>
    </location>
</feature>
<feature type="region of interest" description="Disordered" evidence="2">
    <location>
        <begin position="711"/>
        <end position="739"/>
    </location>
</feature>
<evidence type="ECO:0000259" key="3">
    <source>
        <dbReference type="PROSITE" id="PS50103"/>
    </source>
</evidence>
<gene>
    <name evidence="4" type="ORF">CYLTODRAFT_172881</name>
</gene>
<evidence type="ECO:0000313" key="4">
    <source>
        <dbReference type="EMBL" id="KIY62568.1"/>
    </source>
</evidence>
<protein>
    <recommendedName>
        <fullName evidence="3">C3H1-type domain-containing protein</fullName>
    </recommendedName>
</protein>
<feature type="compositionally biased region" description="Acidic residues" evidence="2">
    <location>
        <begin position="366"/>
        <end position="375"/>
    </location>
</feature>
<keyword evidence="1" id="KW-0479">Metal-binding</keyword>
<feature type="compositionally biased region" description="Basic and acidic residues" evidence="2">
    <location>
        <begin position="473"/>
        <end position="489"/>
    </location>
</feature>
<feature type="region of interest" description="Disordered" evidence="2">
    <location>
        <begin position="240"/>
        <end position="294"/>
    </location>
</feature>
<evidence type="ECO:0000313" key="5">
    <source>
        <dbReference type="Proteomes" id="UP000054007"/>
    </source>
</evidence>
<sequence length="1104" mass="120977">MTLSAPSWRVKRTPCPFYARGNCIFSERCNFLHIQEDDRTLVEPEAYVVRHETKRREIPPEPAAQIPEPEQPKPDLEPVVPRKSRRSFFPKRMGSDAATRMSAMLRELKGVIGEKDREPEDEVAALPLPTVDTYSPSPPTQVASPEPIFAPSRASHSLYEPLDPPPDLLSPVSMPDLHLRSFSRDYDNASDTSFATWVTPIPFSLSPPHTPAMSSTFDLLSSPFGSPSSKLTSPHLASFASRFNPLSPPKAEPQEEQQQLDLDELDSPSTHKFAGKTIQPSARQLDDSPPLRVEQDNSNLTARWDSSGQDTALFVGSLSDQEIKEALKRPLPTEHLDSHQDFNVKEATTSSPTPPPQQNRVLPQEADNENDSDPDEVAQLAYLDDTDISPRQDETLHNIYDAYSDDDDSDRDALDTDSEDMHNNQLDPALIAPPPVMTPHSTLRHSLVFSPPGEKAPGQSLDVHAAAFADLETSRDSLDLRPPSLDRQDPPPTPSRFRPWQSPFAPPPRSAKGEGHSRSRQSSGDDTPLSTPPESSRSGSGNGAPAEPSAKVPFGFRKPNQQPSQRASVLVERAGPSVPPVFREDTQEEELHGVGDSTSPVSFKAAAKGLKPLRLSTILTPENISPFASPRNSASFTPRMGSGNLKHASLSSAVSSHTSTNKVMLSHLPHISEDYLNYNTPPVLRAPLGPMSAPLEQQVWPKFINTEGSVSVGGAPKSTSGDAQVQNGGYFERPVGKSSQERFEKEMVDRIEEQAVDGFKFPAGQQLTYDENTILEEDEGDIFDGYRDLGTPDKTDLHSALSSDHIEKIEEMQGQESVGQSGHGTLQSLERSVQQLEDSIQHPFQRTPQQSTEKIHSAFKRSPPQSVDRTARSLEQSPRLVQQSSFEDADDGDGEYSQGQFLDAEDMEDFTLQAEEEFIRRRISGTQNSAPKPVSQVSEPELTLSDKQFSSASAQQGPVHSKRPLVTSPQGWVESPQASAISSRELAKPVTSSISSQQSVASSRESTSPSHRESSPRGEASPPRQASRSSQSVTSESMPSPQQSPAQSALHEQLFRPLSQPLTSLNQPGTPHERSFSSLHDTAPSTKASSPFREQSVAGRSRQF</sequence>